<proteinExistence type="predicted"/>
<feature type="repeat" description="Pumilio" evidence="5">
    <location>
        <begin position="368"/>
        <end position="403"/>
    </location>
</feature>
<feature type="zinc finger region" description="C3H1-type" evidence="6">
    <location>
        <begin position="227"/>
        <end position="254"/>
    </location>
</feature>
<evidence type="ECO:0000256" key="4">
    <source>
        <dbReference type="ARBA" id="ARBA00022833"/>
    </source>
</evidence>
<sequence>MSLKSPSKEQSSDTNFSRSVSNSHRVSLQEPQSVDGSAAPHQFNDKFLLDDDTLFTTAYSRNFFPTAAEESKTSILKRRESYSAETMHQQQAAGSQSSLYGPSAWSSAYNSNSKSASGAAGDAASGISQLGNFSALSPQKQLSPSPFGMSNAALFEKLKDTSFYPPKPATLAPSYSSPDLGAFRTKNNFGGLIEQQEQYMMMQQNAAAASASAIMSCGGDLDSASIPGSYGICRYFLQGYCSRGDRCNFAHIMNMSALSSGTSPMMSSGHHALAMQGHNAAHFASGANTTASLNMGGMSPQTAAALYGQAGMHGTMGMMYPGLPYGAQGHQFAGMGGLNALKFHATLQRQKKHSQEEASRFSSIMLEELVGQLSALSKDQHGCRYLQRKLEEQCEASLNTIYAEIFPNFAELMTDPFGNYLCQKILEYCTEEQRNMLVEHVAPDLAAVSLNMHGTRAVQKLIEFVTTHHQISTVVRALGLNVVSLIKDLNGNHVIQKCLNRMSHENTQFIYNAVRKNCIEVATHRHGCCVLQRCIDHASEPQRVQLVAEITFHALALVQDPFGNYVVQYVLDLTDIRFSEAIIHRFLGNICLLSVQKFSSNVIEKCIRVASPETRALLINELLNKERLDKLLRDSYANYVVQTSLDYAEPSQRAQLVECIRPILPSIRNTPYGKRIQTKIFRDHFGQVSNVSAGLNALSMLGGNCYNDMGMSLGHSMGSNSNSGSSFSGLVGMNNNPLTSLGGGMNAMF</sequence>
<dbReference type="Proteomes" id="UP001648503">
    <property type="component" value="Unassembled WGS sequence"/>
</dbReference>
<dbReference type="SUPFAM" id="SSF48371">
    <property type="entry name" value="ARM repeat"/>
    <property type="match status" value="1"/>
</dbReference>
<feature type="repeat" description="Pumilio" evidence="5">
    <location>
        <begin position="404"/>
        <end position="439"/>
    </location>
</feature>
<dbReference type="PROSITE" id="PS50303">
    <property type="entry name" value="PUM_HD"/>
    <property type="match status" value="1"/>
</dbReference>
<evidence type="ECO:0000256" key="1">
    <source>
        <dbReference type="ARBA" id="ARBA00022723"/>
    </source>
</evidence>
<accession>A0ABQ8FLL5</accession>
<feature type="region of interest" description="Disordered" evidence="7">
    <location>
        <begin position="1"/>
        <end position="40"/>
    </location>
</feature>
<feature type="repeat" description="Pumilio" evidence="5">
    <location>
        <begin position="549"/>
        <end position="584"/>
    </location>
</feature>
<dbReference type="InterPro" id="IPR036855">
    <property type="entry name" value="Znf_CCCH_sf"/>
</dbReference>
<feature type="compositionally biased region" description="Basic and acidic residues" evidence="7">
    <location>
        <begin position="1"/>
        <end position="11"/>
    </location>
</feature>
<evidence type="ECO:0008006" key="12">
    <source>
        <dbReference type="Google" id="ProtNLM"/>
    </source>
</evidence>
<evidence type="ECO:0000313" key="11">
    <source>
        <dbReference type="Proteomes" id="UP001648503"/>
    </source>
</evidence>
<evidence type="ECO:0000259" key="8">
    <source>
        <dbReference type="PROSITE" id="PS50103"/>
    </source>
</evidence>
<dbReference type="SUPFAM" id="SSF90229">
    <property type="entry name" value="CCCH zinc finger"/>
    <property type="match status" value="1"/>
</dbReference>
<evidence type="ECO:0000256" key="3">
    <source>
        <dbReference type="ARBA" id="ARBA00022771"/>
    </source>
</evidence>
<dbReference type="Gene3D" id="4.10.1000.10">
    <property type="entry name" value="Zinc finger, CCCH-type"/>
    <property type="match status" value="1"/>
</dbReference>
<dbReference type="PANTHER" id="PTHR12537:SF13">
    <property type="entry name" value="PUMILIO HOMOLOGY DOMAIN FAMILY MEMBER 4"/>
    <property type="match status" value="1"/>
</dbReference>
<keyword evidence="4 6" id="KW-0862">Zinc</keyword>
<dbReference type="PROSITE" id="PS50103">
    <property type="entry name" value="ZF_C3H1"/>
    <property type="match status" value="1"/>
</dbReference>
<dbReference type="Gene3D" id="1.25.10.10">
    <property type="entry name" value="Leucine-rich Repeat Variant"/>
    <property type="match status" value="1"/>
</dbReference>
<feature type="domain" description="C3H1-type" evidence="8">
    <location>
        <begin position="227"/>
        <end position="254"/>
    </location>
</feature>
<dbReference type="PROSITE" id="PS50302">
    <property type="entry name" value="PUM"/>
    <property type="match status" value="8"/>
</dbReference>
<comment type="caution">
    <text evidence="10">The sequence shown here is derived from an EMBL/GenBank/DDBJ whole genome shotgun (WGS) entry which is preliminary data.</text>
</comment>
<dbReference type="CDD" id="cd07920">
    <property type="entry name" value="Pumilio"/>
    <property type="match status" value="1"/>
</dbReference>
<feature type="repeat" description="Pumilio" evidence="5">
    <location>
        <begin position="513"/>
        <end position="548"/>
    </location>
</feature>
<feature type="repeat" description="Pumilio" evidence="5">
    <location>
        <begin position="621"/>
        <end position="658"/>
    </location>
</feature>
<evidence type="ECO:0000256" key="6">
    <source>
        <dbReference type="PROSITE-ProRule" id="PRU00723"/>
    </source>
</evidence>
<dbReference type="InterPro" id="IPR033712">
    <property type="entry name" value="Pumilio_RNA-bd"/>
</dbReference>
<feature type="repeat" description="Pumilio" evidence="5">
    <location>
        <begin position="477"/>
        <end position="512"/>
    </location>
</feature>
<dbReference type="PANTHER" id="PTHR12537">
    <property type="entry name" value="RNA BINDING PROTEIN PUMILIO-RELATED"/>
    <property type="match status" value="1"/>
</dbReference>
<keyword evidence="11" id="KW-1185">Reference proteome</keyword>
<feature type="domain" description="PUM-HD" evidence="9">
    <location>
        <begin position="346"/>
        <end position="684"/>
    </location>
</feature>
<dbReference type="SMART" id="SM00356">
    <property type="entry name" value="ZnF_C3H1"/>
    <property type="match status" value="1"/>
</dbReference>
<evidence type="ECO:0000256" key="5">
    <source>
        <dbReference type="PROSITE-ProRule" id="PRU00317"/>
    </source>
</evidence>
<feature type="repeat" description="Pumilio" evidence="5">
    <location>
        <begin position="585"/>
        <end position="620"/>
    </location>
</feature>
<dbReference type="InterPro" id="IPR033133">
    <property type="entry name" value="PUM-HD"/>
</dbReference>
<gene>
    <name evidence="10" type="ORF">BASA50_002396</name>
</gene>
<name>A0ABQ8FLL5_9FUNG</name>
<feature type="compositionally biased region" description="Polar residues" evidence="7">
    <location>
        <begin position="12"/>
        <end position="35"/>
    </location>
</feature>
<keyword evidence="3 6" id="KW-0863">Zinc-finger</keyword>
<dbReference type="InterPro" id="IPR011989">
    <property type="entry name" value="ARM-like"/>
</dbReference>
<dbReference type="InterPro" id="IPR016024">
    <property type="entry name" value="ARM-type_fold"/>
</dbReference>
<evidence type="ECO:0000256" key="2">
    <source>
        <dbReference type="ARBA" id="ARBA00022737"/>
    </source>
</evidence>
<protein>
    <recommendedName>
        <fullName evidence="12">PUM-HD domain-containing protein</fullName>
    </recommendedName>
</protein>
<evidence type="ECO:0000256" key="7">
    <source>
        <dbReference type="SAM" id="MobiDB-lite"/>
    </source>
</evidence>
<keyword evidence="2" id="KW-0677">Repeat</keyword>
<feature type="repeat" description="Pumilio" evidence="5">
    <location>
        <begin position="440"/>
        <end position="476"/>
    </location>
</feature>
<evidence type="ECO:0000313" key="10">
    <source>
        <dbReference type="EMBL" id="KAH6600385.1"/>
    </source>
</evidence>
<reference evidence="10 11" key="1">
    <citation type="submission" date="2021-02" db="EMBL/GenBank/DDBJ databases">
        <title>Variation within the Batrachochytrium salamandrivorans European outbreak.</title>
        <authorList>
            <person name="Kelly M."/>
            <person name="Pasmans F."/>
            <person name="Shea T.P."/>
            <person name="Munoz J.F."/>
            <person name="Carranza S."/>
            <person name="Cuomo C.A."/>
            <person name="Martel A."/>
        </authorList>
    </citation>
    <scope>NUCLEOTIDE SEQUENCE [LARGE SCALE GENOMIC DNA]</scope>
    <source>
        <strain evidence="10 11">AMFP18/2</strain>
    </source>
</reference>
<evidence type="ECO:0000259" key="9">
    <source>
        <dbReference type="PROSITE" id="PS50303"/>
    </source>
</evidence>
<dbReference type="SMART" id="SM00025">
    <property type="entry name" value="Pumilio"/>
    <property type="match status" value="8"/>
</dbReference>
<dbReference type="Pfam" id="PF00642">
    <property type="entry name" value="zf-CCCH"/>
    <property type="match status" value="1"/>
</dbReference>
<keyword evidence="1 6" id="KW-0479">Metal-binding</keyword>
<dbReference type="EMBL" id="JAFCIX010000040">
    <property type="protein sequence ID" value="KAH6600385.1"/>
    <property type="molecule type" value="Genomic_DNA"/>
</dbReference>
<dbReference type="InterPro" id="IPR001313">
    <property type="entry name" value="Pumilio_RNA-bd_rpt"/>
</dbReference>
<organism evidence="10 11">
    <name type="scientific">Batrachochytrium salamandrivorans</name>
    <dbReference type="NCBI Taxonomy" id="1357716"/>
    <lineage>
        <taxon>Eukaryota</taxon>
        <taxon>Fungi</taxon>
        <taxon>Fungi incertae sedis</taxon>
        <taxon>Chytridiomycota</taxon>
        <taxon>Chytridiomycota incertae sedis</taxon>
        <taxon>Chytridiomycetes</taxon>
        <taxon>Rhizophydiales</taxon>
        <taxon>Rhizophydiales incertae sedis</taxon>
        <taxon>Batrachochytrium</taxon>
    </lineage>
</organism>
<dbReference type="Pfam" id="PF00806">
    <property type="entry name" value="PUF"/>
    <property type="match status" value="8"/>
</dbReference>
<dbReference type="InterPro" id="IPR000571">
    <property type="entry name" value="Znf_CCCH"/>
</dbReference>